<evidence type="ECO:0000256" key="11">
    <source>
        <dbReference type="ARBA" id="ARBA00023201"/>
    </source>
</evidence>
<feature type="transmembrane region" description="Helical" evidence="14">
    <location>
        <begin position="193"/>
        <end position="216"/>
    </location>
</feature>
<dbReference type="Gene3D" id="1.20.1730.10">
    <property type="entry name" value="Sodium/glucose cotransporter"/>
    <property type="match status" value="1"/>
</dbReference>
<dbReference type="RefSeq" id="WP_253477328.1">
    <property type="nucleotide sequence ID" value="NZ_JALJXV010000004.1"/>
</dbReference>
<keyword evidence="5 14" id="KW-0812">Transmembrane</keyword>
<name>A0AAE3KG53_9GAMM</name>
<sequence>MGGITALTLLGIALYLVMMAVIAYKAYQTNLAGNYDDWYLIGRSANLLMLVGTLFATWFSTFAFLGGPGTFYNIGVNWLLFGFFNSMGPLLIMFIGVRIWLLGKKYGFVTPADLLSFYYDDSKRLRYLTALVCIVVLFPYAAIQLSGISVALASISGGLVPYEVGIFGLAICVALYAIFGGARAIVWTDAIQGFIFAALIILTALLVIAWSGGWVNGWTNAVEANPSRFVFDGSTGGNYITLMLLWTLGWVLTPHLWQRMYMAESPRTLVTGSIIASFLALLVVTFSGAVIGFLSLGMPLDLGQGFSSDALVPLIYANMLPLMGAVLVVAVFAAGMSTLDSQIISASSVFSQDLYKRVKPSATPSSNLRASRVFEVIFVSLVIAFTLSDAGRQLLIPLASIGVGMALVFLMPLIGCLFWPRASEAAAFWAMLVGWAVMLALQFGVVTFLPTAVGPAFWGFVVSAVVFYTVSSLTEPVSLEKRRLVHGVLQEAFGYTSSTKGVKSGA</sequence>
<evidence type="ECO:0000256" key="6">
    <source>
        <dbReference type="ARBA" id="ARBA00022847"/>
    </source>
</evidence>
<keyword evidence="11" id="KW-0739">Sodium transport</keyword>
<evidence type="ECO:0000256" key="4">
    <source>
        <dbReference type="ARBA" id="ARBA00022475"/>
    </source>
</evidence>
<feature type="transmembrane region" description="Helical" evidence="14">
    <location>
        <begin position="78"/>
        <end position="101"/>
    </location>
</feature>
<dbReference type="CDD" id="cd10322">
    <property type="entry name" value="SLC5sbd"/>
    <property type="match status" value="1"/>
</dbReference>
<dbReference type="EMBL" id="JALJXV010000004">
    <property type="protein sequence ID" value="MCP1674842.1"/>
    <property type="molecule type" value="Genomic_DNA"/>
</dbReference>
<comment type="subcellular location">
    <subcellularLocation>
        <location evidence="1">Cell membrane</location>
        <topology evidence="1">Multi-pass membrane protein</topology>
    </subcellularLocation>
</comment>
<keyword evidence="9" id="KW-0406">Ion transport</keyword>
<organism evidence="15 16">
    <name type="scientific">Natronocella acetinitrilica</name>
    <dbReference type="NCBI Taxonomy" id="414046"/>
    <lineage>
        <taxon>Bacteria</taxon>
        <taxon>Pseudomonadati</taxon>
        <taxon>Pseudomonadota</taxon>
        <taxon>Gammaproteobacteria</taxon>
        <taxon>Chromatiales</taxon>
        <taxon>Ectothiorhodospiraceae</taxon>
        <taxon>Natronocella</taxon>
    </lineage>
</organism>
<comment type="catalytic activity">
    <reaction evidence="12">
        <text>L-proline(in) + Na(+)(in) = L-proline(out) + Na(+)(out)</text>
        <dbReference type="Rhea" id="RHEA:28967"/>
        <dbReference type="ChEBI" id="CHEBI:29101"/>
        <dbReference type="ChEBI" id="CHEBI:60039"/>
    </reaction>
</comment>
<keyword evidence="8" id="KW-0915">Sodium</keyword>
<dbReference type="PANTHER" id="PTHR48086">
    <property type="entry name" value="SODIUM/PROLINE SYMPORTER-RELATED"/>
    <property type="match status" value="1"/>
</dbReference>
<protein>
    <submittedName>
        <fullName evidence="15">SSS family solute:Na+ symporter</fullName>
    </submittedName>
</protein>
<dbReference type="Pfam" id="PF00474">
    <property type="entry name" value="SSF"/>
    <property type="match status" value="1"/>
</dbReference>
<gene>
    <name evidence="15" type="ORF">J2T57_001980</name>
</gene>
<feature type="transmembrane region" description="Helical" evidence="14">
    <location>
        <begin position="370"/>
        <end position="388"/>
    </location>
</feature>
<keyword evidence="10 14" id="KW-0472">Membrane</keyword>
<feature type="transmembrane region" description="Helical" evidence="14">
    <location>
        <begin position="236"/>
        <end position="257"/>
    </location>
</feature>
<feature type="transmembrane region" description="Helical" evidence="14">
    <location>
        <begin position="455"/>
        <end position="474"/>
    </location>
</feature>
<dbReference type="GO" id="GO:0006814">
    <property type="term" value="P:sodium ion transport"/>
    <property type="evidence" value="ECO:0007669"/>
    <property type="project" value="UniProtKB-KW"/>
</dbReference>
<dbReference type="GO" id="GO:0015293">
    <property type="term" value="F:symporter activity"/>
    <property type="evidence" value="ECO:0007669"/>
    <property type="project" value="UniProtKB-KW"/>
</dbReference>
<evidence type="ECO:0000256" key="14">
    <source>
        <dbReference type="SAM" id="Phobius"/>
    </source>
</evidence>
<accession>A0AAE3KG53</accession>
<feature type="transmembrane region" description="Helical" evidence="14">
    <location>
        <begin position="426"/>
        <end position="449"/>
    </location>
</feature>
<feature type="transmembrane region" description="Helical" evidence="14">
    <location>
        <begin position="314"/>
        <end position="335"/>
    </location>
</feature>
<evidence type="ECO:0000256" key="10">
    <source>
        <dbReference type="ARBA" id="ARBA00023136"/>
    </source>
</evidence>
<dbReference type="PANTHER" id="PTHR48086:SF3">
    <property type="entry name" value="SODIUM_PROLINE SYMPORTER"/>
    <property type="match status" value="1"/>
</dbReference>
<comment type="caution">
    <text evidence="15">The sequence shown here is derived from an EMBL/GenBank/DDBJ whole genome shotgun (WGS) entry which is preliminary data.</text>
</comment>
<feature type="transmembrane region" description="Helical" evidence="14">
    <location>
        <begin position="127"/>
        <end position="152"/>
    </location>
</feature>
<evidence type="ECO:0000256" key="7">
    <source>
        <dbReference type="ARBA" id="ARBA00022989"/>
    </source>
</evidence>
<evidence type="ECO:0000256" key="2">
    <source>
        <dbReference type="ARBA" id="ARBA00006434"/>
    </source>
</evidence>
<evidence type="ECO:0000313" key="15">
    <source>
        <dbReference type="EMBL" id="MCP1674842.1"/>
    </source>
</evidence>
<dbReference type="InterPro" id="IPR050277">
    <property type="entry name" value="Sodium:Solute_Symporter"/>
</dbReference>
<evidence type="ECO:0000256" key="9">
    <source>
        <dbReference type="ARBA" id="ARBA00023065"/>
    </source>
</evidence>
<keyword evidence="7 14" id="KW-1133">Transmembrane helix</keyword>
<proteinExistence type="inferred from homology"/>
<evidence type="ECO:0000256" key="3">
    <source>
        <dbReference type="ARBA" id="ARBA00022448"/>
    </source>
</evidence>
<dbReference type="GO" id="GO:0005886">
    <property type="term" value="C:plasma membrane"/>
    <property type="evidence" value="ECO:0007669"/>
    <property type="project" value="UniProtKB-SubCell"/>
</dbReference>
<evidence type="ECO:0000313" key="16">
    <source>
        <dbReference type="Proteomes" id="UP001205843"/>
    </source>
</evidence>
<evidence type="ECO:0000256" key="5">
    <source>
        <dbReference type="ARBA" id="ARBA00022692"/>
    </source>
</evidence>
<feature type="transmembrane region" description="Helical" evidence="14">
    <location>
        <begin position="269"/>
        <end position="294"/>
    </location>
</feature>
<dbReference type="InterPro" id="IPR038377">
    <property type="entry name" value="Na/Glc_symporter_sf"/>
</dbReference>
<comment type="similarity">
    <text evidence="2 13">Belongs to the sodium:solute symporter (SSF) (TC 2.A.21) family.</text>
</comment>
<keyword evidence="3" id="KW-0813">Transport</keyword>
<feature type="transmembrane region" description="Helical" evidence="14">
    <location>
        <begin position="6"/>
        <end position="27"/>
    </location>
</feature>
<keyword evidence="4" id="KW-1003">Cell membrane</keyword>
<evidence type="ECO:0000256" key="12">
    <source>
        <dbReference type="ARBA" id="ARBA00033708"/>
    </source>
</evidence>
<evidence type="ECO:0000256" key="8">
    <source>
        <dbReference type="ARBA" id="ARBA00023053"/>
    </source>
</evidence>
<evidence type="ECO:0000256" key="13">
    <source>
        <dbReference type="RuleBase" id="RU362091"/>
    </source>
</evidence>
<dbReference type="Proteomes" id="UP001205843">
    <property type="component" value="Unassembled WGS sequence"/>
</dbReference>
<dbReference type="PROSITE" id="PS50283">
    <property type="entry name" value="NA_SOLUT_SYMP_3"/>
    <property type="match status" value="1"/>
</dbReference>
<feature type="transmembrane region" description="Helical" evidence="14">
    <location>
        <begin position="164"/>
        <end position="186"/>
    </location>
</feature>
<dbReference type="InterPro" id="IPR001734">
    <property type="entry name" value="Na/solute_symporter"/>
</dbReference>
<dbReference type="AlphaFoldDB" id="A0AAE3KG53"/>
<reference evidence="15" key="1">
    <citation type="submission" date="2022-03" db="EMBL/GenBank/DDBJ databases">
        <title>Genomic Encyclopedia of Type Strains, Phase III (KMG-III): the genomes of soil and plant-associated and newly described type strains.</title>
        <authorList>
            <person name="Whitman W."/>
        </authorList>
    </citation>
    <scope>NUCLEOTIDE SEQUENCE</scope>
    <source>
        <strain evidence="15">ANL 6-2</strain>
    </source>
</reference>
<feature type="transmembrane region" description="Helical" evidence="14">
    <location>
        <begin position="394"/>
        <end position="419"/>
    </location>
</feature>
<keyword evidence="16" id="KW-1185">Reference proteome</keyword>
<evidence type="ECO:0000256" key="1">
    <source>
        <dbReference type="ARBA" id="ARBA00004651"/>
    </source>
</evidence>
<keyword evidence="6" id="KW-0769">Symport</keyword>
<feature type="transmembrane region" description="Helical" evidence="14">
    <location>
        <begin position="47"/>
        <end position="66"/>
    </location>
</feature>